<reference evidence="2" key="1">
    <citation type="submission" date="2014-03" db="EMBL/GenBank/DDBJ databases">
        <title>The Genome Sequence of Puccinia striiformis f. sp. tritici PST-78.</title>
        <authorList>
            <consortium name="The Broad Institute Genome Sequencing Platform"/>
            <person name="Cuomo C."/>
            <person name="Hulbert S."/>
            <person name="Chen X."/>
            <person name="Walker B."/>
            <person name="Young S.K."/>
            <person name="Zeng Q."/>
            <person name="Gargeya S."/>
            <person name="Fitzgerald M."/>
            <person name="Haas B."/>
            <person name="Abouelleil A."/>
            <person name="Alvarado L."/>
            <person name="Arachchi H.M."/>
            <person name="Berlin A.M."/>
            <person name="Chapman S.B."/>
            <person name="Goldberg J."/>
            <person name="Griggs A."/>
            <person name="Gujja S."/>
            <person name="Hansen M."/>
            <person name="Howarth C."/>
            <person name="Imamovic A."/>
            <person name="Larimer J."/>
            <person name="McCowan C."/>
            <person name="Montmayeur A."/>
            <person name="Murphy C."/>
            <person name="Neiman D."/>
            <person name="Pearson M."/>
            <person name="Priest M."/>
            <person name="Roberts A."/>
            <person name="Saif S."/>
            <person name="Shea T."/>
            <person name="Sisk P."/>
            <person name="Sykes S."/>
            <person name="Wortman J."/>
            <person name="Nusbaum C."/>
            <person name="Birren B."/>
        </authorList>
    </citation>
    <scope>NUCLEOTIDE SEQUENCE [LARGE SCALE GENOMIC DNA]</scope>
    <source>
        <strain evidence="2">race PST-78</strain>
    </source>
</reference>
<proteinExistence type="predicted"/>
<evidence type="ECO:0000313" key="1">
    <source>
        <dbReference type="EMBL" id="KNE86792.1"/>
    </source>
</evidence>
<comment type="caution">
    <text evidence="1">The sequence shown here is derived from an EMBL/GenBank/DDBJ whole genome shotgun (WGS) entry which is preliminary data.</text>
</comment>
<dbReference type="AlphaFoldDB" id="A0A0L0UI66"/>
<sequence>MIEELAKLDWKRFEASGTGAIKESADDEEAQELVNR</sequence>
<organism evidence="1 2">
    <name type="scientific">Puccinia striiformis f. sp. tritici PST-78</name>
    <dbReference type="NCBI Taxonomy" id="1165861"/>
    <lineage>
        <taxon>Eukaryota</taxon>
        <taxon>Fungi</taxon>
        <taxon>Dikarya</taxon>
        <taxon>Basidiomycota</taxon>
        <taxon>Pucciniomycotina</taxon>
        <taxon>Pucciniomycetes</taxon>
        <taxon>Pucciniales</taxon>
        <taxon>Pucciniaceae</taxon>
        <taxon>Puccinia</taxon>
    </lineage>
</organism>
<dbReference type="Proteomes" id="UP000054564">
    <property type="component" value="Unassembled WGS sequence"/>
</dbReference>
<keyword evidence="2" id="KW-1185">Reference proteome</keyword>
<dbReference type="EMBL" id="AJIL01008076">
    <property type="protein sequence ID" value="KNE86792.1"/>
    <property type="molecule type" value="Genomic_DNA"/>
</dbReference>
<accession>A0A0L0UI66</accession>
<protein>
    <submittedName>
        <fullName evidence="1">Uncharacterized protein</fullName>
    </submittedName>
</protein>
<evidence type="ECO:0000313" key="2">
    <source>
        <dbReference type="Proteomes" id="UP000054564"/>
    </source>
</evidence>
<name>A0A0L0UI66_9BASI</name>
<gene>
    <name evidence="1" type="ORF">PSTG_19841</name>
</gene>